<name>L0JCW5_PREDD</name>
<dbReference type="PATRIC" id="fig|908937.9.peg.1160"/>
<dbReference type="AlphaFoldDB" id="L0JCW5"/>
<dbReference type="InterPro" id="IPR000326">
    <property type="entry name" value="PAP2/HPO"/>
</dbReference>
<organism evidence="2 3">
    <name type="scientific">Prevotella dentalis (strain ATCC 49559 / DSM 3688 / JCM 13448 / NCTC 12043 / ES 2772)</name>
    <name type="common">Mitsuokella dentalis</name>
    <dbReference type="NCBI Taxonomy" id="908937"/>
    <lineage>
        <taxon>Bacteria</taxon>
        <taxon>Pseudomonadati</taxon>
        <taxon>Bacteroidota</taxon>
        <taxon>Bacteroidia</taxon>
        <taxon>Bacteroidales</taxon>
        <taxon>Prevotellaceae</taxon>
        <taxon>Prevotella</taxon>
    </lineage>
</organism>
<accession>L0JCW5</accession>
<dbReference type="SMART" id="SM00014">
    <property type="entry name" value="acidPPc"/>
    <property type="match status" value="1"/>
</dbReference>
<dbReference type="OrthoDB" id="9773582at2"/>
<dbReference type="InterPro" id="IPR036938">
    <property type="entry name" value="PAP2/HPO_sf"/>
</dbReference>
<dbReference type="SUPFAM" id="SSF48317">
    <property type="entry name" value="Acid phosphatase/Vanadium-dependent haloperoxidase"/>
    <property type="match status" value="1"/>
</dbReference>
<feature type="domain" description="Phosphatidic acid phosphatase type 2/haloperoxidase" evidence="1">
    <location>
        <begin position="76"/>
        <end position="178"/>
    </location>
</feature>
<protein>
    <submittedName>
        <fullName evidence="2">PAP2 superfamily protein</fullName>
    </submittedName>
</protein>
<proteinExistence type="predicted"/>
<keyword evidence="3" id="KW-1185">Reference proteome</keyword>
<reference evidence="3" key="1">
    <citation type="submission" date="2012-02" db="EMBL/GenBank/DDBJ databases">
        <title>Complete sequence of chromosome 1 of Prevotella dentalis DSM 3688.</title>
        <authorList>
            <person name="Lucas S."/>
            <person name="Copeland A."/>
            <person name="Lapidus A."/>
            <person name="Glavina del Rio T."/>
            <person name="Dalin E."/>
            <person name="Tice H."/>
            <person name="Bruce D."/>
            <person name="Goodwin L."/>
            <person name="Pitluck S."/>
            <person name="Peters L."/>
            <person name="Mikhailova N."/>
            <person name="Chertkov O."/>
            <person name="Kyrpides N."/>
            <person name="Mavromatis K."/>
            <person name="Ivanova N."/>
            <person name="Brettin T."/>
            <person name="Detter J.C."/>
            <person name="Han C."/>
            <person name="Larimer F."/>
            <person name="Land M."/>
            <person name="Hauser L."/>
            <person name="Markowitz V."/>
            <person name="Cheng J.-F."/>
            <person name="Hugenholtz P."/>
            <person name="Woyke T."/>
            <person name="Wu D."/>
            <person name="Gronow S."/>
            <person name="Wellnitz S."/>
            <person name="Brambilla E."/>
            <person name="Klenk H.-P."/>
            <person name="Eisen J.A."/>
        </authorList>
    </citation>
    <scope>NUCLEOTIDE SEQUENCE [LARGE SCALE GENOMIC DNA]</scope>
    <source>
        <strain evidence="3">ATCC 49559 / DSM 3688 / JCM 13448 / NCTC 12043 / ES 2772</strain>
    </source>
</reference>
<evidence type="ECO:0000313" key="3">
    <source>
        <dbReference type="Proteomes" id="UP000010862"/>
    </source>
</evidence>
<dbReference type="Pfam" id="PF01569">
    <property type="entry name" value="PAP2"/>
    <property type="match status" value="1"/>
</dbReference>
<dbReference type="RefSeq" id="WP_015298530.1">
    <property type="nucleotide sequence ID" value="NC_019960.1"/>
</dbReference>
<dbReference type="Proteomes" id="UP000010862">
    <property type="component" value="Chromosome 1"/>
</dbReference>
<sequence length="206" mass="21542">MTFPSTALSNRPWAAGGLQPVRRCVLALWLLLPGLPAVAAPGGGGALSYGPALLPVAATLVLKAGGVESASSWRRLGVDAVASLALSCGTAYALKRAVRERRPDGADRHAFPSGHATLAFAGAAVLDREFRHASPWVSVAGYALAAGVAVERVTSRRHRWHDVATGAALGVGGTWLGYWLGDKLTGEHSRWQLHVGANELTLNLEL</sequence>
<dbReference type="KEGG" id="pdt:Prede_1114"/>
<dbReference type="HOGENOM" id="CLU_106650_1_0_10"/>
<dbReference type="EMBL" id="CP003368">
    <property type="protein sequence ID" value="AGB28442.1"/>
    <property type="molecule type" value="Genomic_DNA"/>
</dbReference>
<evidence type="ECO:0000259" key="1">
    <source>
        <dbReference type="SMART" id="SM00014"/>
    </source>
</evidence>
<dbReference type="Gene3D" id="1.20.144.10">
    <property type="entry name" value="Phosphatidic acid phosphatase type 2/haloperoxidase"/>
    <property type="match status" value="1"/>
</dbReference>
<evidence type="ECO:0000313" key="2">
    <source>
        <dbReference type="EMBL" id="AGB28442.1"/>
    </source>
</evidence>
<gene>
    <name evidence="2" type="ordered locus">Prede_1114</name>
</gene>